<proteinExistence type="predicted"/>
<dbReference type="RefSeq" id="WP_251932833.1">
    <property type="nucleotide sequence ID" value="NZ_CP098747.1"/>
</dbReference>
<evidence type="ECO:0000259" key="1">
    <source>
        <dbReference type="Pfam" id="PF07238"/>
    </source>
</evidence>
<dbReference type="Pfam" id="PF07238">
    <property type="entry name" value="PilZ"/>
    <property type="match status" value="1"/>
</dbReference>
<feature type="domain" description="PilZ" evidence="1">
    <location>
        <begin position="8"/>
        <end position="96"/>
    </location>
</feature>
<dbReference type="SUPFAM" id="SSF141371">
    <property type="entry name" value="PilZ domain-like"/>
    <property type="match status" value="1"/>
</dbReference>
<gene>
    <name evidence="2" type="ORF">NBZ79_12645</name>
</gene>
<organism evidence="2 3">
    <name type="scientific">Sneathiella marina</name>
    <dbReference type="NCBI Taxonomy" id="2950108"/>
    <lineage>
        <taxon>Bacteria</taxon>
        <taxon>Pseudomonadati</taxon>
        <taxon>Pseudomonadota</taxon>
        <taxon>Alphaproteobacteria</taxon>
        <taxon>Sneathiellales</taxon>
        <taxon>Sneathiellaceae</taxon>
        <taxon>Sneathiella</taxon>
    </lineage>
</organism>
<reference evidence="2" key="1">
    <citation type="submission" date="2022-06" db="EMBL/GenBank/DDBJ databases">
        <title>Sneathiella actinostolidae sp. nov., isolated from a sea anemonein the Western Pacific Ocean.</title>
        <authorList>
            <person name="Wei M.J."/>
        </authorList>
    </citation>
    <scope>NUCLEOTIDE SEQUENCE</scope>
    <source>
        <strain evidence="2">PHK-P5</strain>
    </source>
</reference>
<accession>A0ABY4W5V1</accession>
<dbReference type="Proteomes" id="UP001056291">
    <property type="component" value="Chromosome"/>
</dbReference>
<keyword evidence="3" id="KW-1185">Reference proteome</keyword>
<dbReference type="InterPro" id="IPR009875">
    <property type="entry name" value="PilZ_domain"/>
</dbReference>
<sequence length="111" mass="12429">MPDLHTINRRAHRRVLVSNMTTVSHEGDQYQAKVLNISAGGAGISLDVRLADQSRISVNVENFGIIPARVVRQMRDGIGVKFEMSEEKEQAFIRQVTKIVSKKRLEQATAN</sequence>
<evidence type="ECO:0000313" key="2">
    <source>
        <dbReference type="EMBL" id="USG60026.1"/>
    </source>
</evidence>
<protein>
    <submittedName>
        <fullName evidence="2">PilZ domain-containing protein</fullName>
    </submittedName>
</protein>
<dbReference type="EMBL" id="CP098747">
    <property type="protein sequence ID" value="USG60026.1"/>
    <property type="molecule type" value="Genomic_DNA"/>
</dbReference>
<name>A0ABY4W5V1_9PROT</name>
<dbReference type="Gene3D" id="2.40.10.220">
    <property type="entry name" value="predicted glycosyltransferase like domains"/>
    <property type="match status" value="1"/>
</dbReference>
<evidence type="ECO:0000313" key="3">
    <source>
        <dbReference type="Proteomes" id="UP001056291"/>
    </source>
</evidence>